<keyword evidence="5" id="KW-0547">Nucleotide-binding</keyword>
<dbReference type="FunFam" id="3.30.470.20:FF:000015">
    <property type="entry name" value="Phosphoribosylaminoimidazole-succinocarboxamide synthase"/>
    <property type="match status" value="1"/>
</dbReference>
<comment type="pathway">
    <text evidence="1">Purine metabolism; IMP biosynthesis via de novo pathway; 5-amino-1-(5-phospho-D-ribosyl)imidazole-4-carboxamide from 5-amino-1-(5-phospho-D-ribosyl)imidazole-4-carboxylate: step 1/2.</text>
</comment>
<dbReference type="Gene3D" id="3.30.470.20">
    <property type="entry name" value="ATP-grasp fold, B domain"/>
    <property type="match status" value="1"/>
</dbReference>
<dbReference type="GO" id="GO:0004639">
    <property type="term" value="F:phosphoribosylaminoimidazolesuccinocarboxamide synthase activity"/>
    <property type="evidence" value="ECO:0007669"/>
    <property type="project" value="UniProtKB-EC"/>
</dbReference>
<name>A0A381S793_9ZZZZ</name>
<dbReference type="HAMAP" id="MF_00137">
    <property type="entry name" value="SAICAR_synth"/>
    <property type="match status" value="1"/>
</dbReference>
<evidence type="ECO:0000313" key="9">
    <source>
        <dbReference type="EMBL" id="SUZ99171.1"/>
    </source>
</evidence>
<dbReference type="SUPFAM" id="SSF56104">
    <property type="entry name" value="SAICAR synthase-like"/>
    <property type="match status" value="1"/>
</dbReference>
<feature type="domain" description="SAICAR synthetase/ADE2 N-terminal" evidence="8">
    <location>
        <begin position="5"/>
        <end position="252"/>
    </location>
</feature>
<organism evidence="9">
    <name type="scientific">marine metagenome</name>
    <dbReference type="NCBI Taxonomy" id="408172"/>
    <lineage>
        <taxon>unclassified sequences</taxon>
        <taxon>metagenomes</taxon>
        <taxon>ecological metagenomes</taxon>
    </lineage>
</organism>
<evidence type="ECO:0000256" key="4">
    <source>
        <dbReference type="ARBA" id="ARBA00022598"/>
    </source>
</evidence>
<dbReference type="NCBIfam" id="NF010568">
    <property type="entry name" value="PRK13961.1"/>
    <property type="match status" value="1"/>
</dbReference>
<keyword evidence="6" id="KW-0658">Purine biosynthesis</keyword>
<dbReference type="NCBIfam" id="TIGR00081">
    <property type="entry name" value="purC"/>
    <property type="match status" value="1"/>
</dbReference>
<gene>
    <name evidence="9" type="ORF">METZ01_LOCUS52025</name>
</gene>
<dbReference type="PROSITE" id="PS01058">
    <property type="entry name" value="SAICAR_SYNTHETASE_2"/>
    <property type="match status" value="1"/>
</dbReference>
<protein>
    <recommendedName>
        <fullName evidence="3">phosphoribosylaminoimidazolesuccinocarboxamide synthase</fullName>
        <ecNumber evidence="3">6.3.2.6</ecNumber>
    </recommendedName>
</protein>
<dbReference type="GO" id="GO:0005524">
    <property type="term" value="F:ATP binding"/>
    <property type="evidence" value="ECO:0007669"/>
    <property type="project" value="UniProtKB-KW"/>
</dbReference>
<evidence type="ECO:0000256" key="6">
    <source>
        <dbReference type="ARBA" id="ARBA00022755"/>
    </source>
</evidence>
<dbReference type="GO" id="GO:0006189">
    <property type="term" value="P:'de novo' IMP biosynthetic process"/>
    <property type="evidence" value="ECO:0007669"/>
    <property type="project" value="UniProtKB-UniPathway"/>
</dbReference>
<proteinExistence type="inferred from homology"/>
<evidence type="ECO:0000256" key="2">
    <source>
        <dbReference type="ARBA" id="ARBA00010190"/>
    </source>
</evidence>
<accession>A0A381S793</accession>
<evidence type="ECO:0000256" key="7">
    <source>
        <dbReference type="ARBA" id="ARBA00022840"/>
    </source>
</evidence>
<dbReference type="EMBL" id="UINC01002676">
    <property type="protein sequence ID" value="SUZ99171.1"/>
    <property type="molecule type" value="Genomic_DNA"/>
</dbReference>
<keyword evidence="4" id="KW-0436">Ligase</keyword>
<dbReference type="InterPro" id="IPR028923">
    <property type="entry name" value="SAICAR_synt/ADE2_N"/>
</dbReference>
<dbReference type="Pfam" id="PF01259">
    <property type="entry name" value="SAICAR_synt"/>
    <property type="match status" value="1"/>
</dbReference>
<comment type="similarity">
    <text evidence="2">Belongs to the SAICAR synthetase family.</text>
</comment>
<keyword evidence="7" id="KW-0067">ATP-binding</keyword>
<dbReference type="InterPro" id="IPR001636">
    <property type="entry name" value="SAICAR_synth"/>
</dbReference>
<sequence length="282" mass="31552">MPDLVYSGKVRDTHNVGNELLLMVSTDRISAYDVVLPNAIPGKGAVLNQISAFWFAQTEHIVPNHLVQMGFDRSEDLPEPIRRRSMYVRKADRIDIECVARGYITGSALQEYSDKGTVAGLRIPSGMVEGDLFPNPIFTPATKAEEGHDENISVEQMADLIGAELTGKLQNITLKIYDFAHAFALNKGIIIADTKLEFGLIDGDITLIDELLTPDSSRFWDRDGYQPGSIQPNYDKQFVRDWLNSQEWNREPPAPNLPAEIVSRTAVRYEDAFVKITGRSLK</sequence>
<dbReference type="Gene3D" id="3.30.200.20">
    <property type="entry name" value="Phosphorylase Kinase, domain 1"/>
    <property type="match status" value="1"/>
</dbReference>
<evidence type="ECO:0000259" key="8">
    <source>
        <dbReference type="Pfam" id="PF01259"/>
    </source>
</evidence>
<dbReference type="UniPathway" id="UPA00074">
    <property type="reaction ID" value="UER00131"/>
</dbReference>
<dbReference type="CDD" id="cd01414">
    <property type="entry name" value="SAICAR_synt_Sc"/>
    <property type="match status" value="1"/>
</dbReference>
<dbReference type="EC" id="6.3.2.6" evidence="3"/>
<dbReference type="GO" id="GO:0005737">
    <property type="term" value="C:cytoplasm"/>
    <property type="evidence" value="ECO:0007669"/>
    <property type="project" value="TreeGrafter"/>
</dbReference>
<dbReference type="PANTHER" id="PTHR43700:SF1">
    <property type="entry name" value="PHOSPHORIBOSYLAMINOIMIDAZOLE-SUCCINOCARBOXAMIDE SYNTHASE"/>
    <property type="match status" value="1"/>
</dbReference>
<evidence type="ECO:0000256" key="3">
    <source>
        <dbReference type="ARBA" id="ARBA00012217"/>
    </source>
</evidence>
<dbReference type="PANTHER" id="PTHR43700">
    <property type="entry name" value="PHOSPHORIBOSYLAMINOIMIDAZOLE-SUCCINOCARBOXAMIDE SYNTHASE"/>
    <property type="match status" value="1"/>
</dbReference>
<evidence type="ECO:0000256" key="5">
    <source>
        <dbReference type="ARBA" id="ARBA00022741"/>
    </source>
</evidence>
<evidence type="ECO:0000256" key="1">
    <source>
        <dbReference type="ARBA" id="ARBA00004672"/>
    </source>
</evidence>
<reference evidence="9" key="1">
    <citation type="submission" date="2018-05" db="EMBL/GenBank/DDBJ databases">
        <authorList>
            <person name="Lanie J.A."/>
            <person name="Ng W.-L."/>
            <person name="Kazmierczak K.M."/>
            <person name="Andrzejewski T.M."/>
            <person name="Davidsen T.M."/>
            <person name="Wayne K.J."/>
            <person name="Tettelin H."/>
            <person name="Glass J.I."/>
            <person name="Rusch D."/>
            <person name="Podicherti R."/>
            <person name="Tsui H.-C.T."/>
            <person name="Winkler M.E."/>
        </authorList>
    </citation>
    <scope>NUCLEOTIDE SEQUENCE</scope>
</reference>
<dbReference type="InterPro" id="IPR018236">
    <property type="entry name" value="SAICAR_synthetase_CS"/>
</dbReference>
<dbReference type="AlphaFoldDB" id="A0A381S793"/>